<dbReference type="Gene3D" id="3.40.50.720">
    <property type="entry name" value="NAD(P)-binding Rossmann-like Domain"/>
    <property type="match status" value="2"/>
</dbReference>
<evidence type="ECO:0000256" key="2">
    <source>
        <dbReference type="ARBA" id="ARBA00023002"/>
    </source>
</evidence>
<dbReference type="InterPro" id="IPR006139">
    <property type="entry name" value="D-isomer_2_OHA_DH_cat_dom"/>
</dbReference>
<dbReference type="EMBL" id="BAHD01000110">
    <property type="protein sequence ID" value="GAB98193.1"/>
    <property type="molecule type" value="Genomic_DNA"/>
</dbReference>
<dbReference type="GO" id="GO:0016616">
    <property type="term" value="F:oxidoreductase activity, acting on the CH-OH group of donors, NAD or NADP as acceptor"/>
    <property type="evidence" value="ECO:0007669"/>
    <property type="project" value="InterPro"/>
</dbReference>
<dbReference type="GO" id="GO:0051287">
    <property type="term" value="F:NAD binding"/>
    <property type="evidence" value="ECO:0007669"/>
    <property type="project" value="InterPro"/>
</dbReference>
<feature type="domain" description="D-isomer specific 2-hydroxyacid dehydrogenase catalytic" evidence="6">
    <location>
        <begin position="56"/>
        <end position="343"/>
    </location>
</feature>
<name>K6VPQ3_9MICO</name>
<dbReference type="CDD" id="cd05300">
    <property type="entry name" value="2-Hacid_dh_1"/>
    <property type="match status" value="1"/>
</dbReference>
<reference evidence="8 9" key="1">
    <citation type="submission" date="2012-08" db="EMBL/GenBank/DDBJ databases">
        <title>Whole genome shotgun sequence of Kineosphaera limosa NBRC 100340.</title>
        <authorList>
            <person name="Yoshida I."/>
            <person name="Isaki S."/>
            <person name="Hosoyama A."/>
            <person name="Tsuchikane K."/>
            <person name="Katsumata H."/>
            <person name="Ando Y."/>
            <person name="Ohji S."/>
            <person name="Hamada M."/>
            <person name="Tamura T."/>
            <person name="Yamazoe A."/>
            <person name="Yamazaki S."/>
            <person name="Fujita N."/>
        </authorList>
    </citation>
    <scope>NUCLEOTIDE SEQUENCE [LARGE SCALE GENOMIC DNA]</scope>
    <source>
        <strain evidence="8 9">NBRC 100340</strain>
    </source>
</reference>
<comment type="similarity">
    <text evidence="1 4">Belongs to the D-isomer specific 2-hydroxyacid dehydrogenase family.</text>
</comment>
<protein>
    <submittedName>
        <fullName evidence="8">Putative oxidoreductase</fullName>
    </submittedName>
</protein>
<comment type="caution">
    <text evidence="8">The sequence shown here is derived from an EMBL/GenBank/DDBJ whole genome shotgun (WGS) entry which is preliminary data.</text>
</comment>
<dbReference type="Proteomes" id="UP000008366">
    <property type="component" value="Unassembled WGS sequence"/>
</dbReference>
<dbReference type="SUPFAM" id="SSF52283">
    <property type="entry name" value="Formate/glycerate dehydrogenase catalytic domain-like"/>
    <property type="match status" value="1"/>
</dbReference>
<feature type="region of interest" description="Disordered" evidence="5">
    <location>
        <begin position="1"/>
        <end position="22"/>
    </location>
</feature>
<evidence type="ECO:0000313" key="9">
    <source>
        <dbReference type="Proteomes" id="UP000008366"/>
    </source>
</evidence>
<dbReference type="STRING" id="1184609.KILIM_110_00080"/>
<proteinExistence type="inferred from homology"/>
<dbReference type="Pfam" id="PF00389">
    <property type="entry name" value="2-Hacid_dh"/>
    <property type="match status" value="1"/>
</dbReference>
<accession>K6VPQ3</accession>
<keyword evidence="2 4" id="KW-0560">Oxidoreductase</keyword>
<sequence length="360" mass="37959">MTAPNPIESRESAEPSRPAAAHDARPVVAVLLADGAAPDDRPRHLEPLDGRVAWRFTDAAGFAQAVRGADAVLLWDFFSSALADVWERCDRLQWVHVAAAGVDTLLFAELRASEVIVTNARGTFDRPIAEFVAASVLAHAKLLHESAALQRERTWRHRETRSLTGARALVVGTGAIGRAIARVLAALGLRVDGAGSRARAGYLAGGDPDFATIVDSAHLAEHVGEADYLINAAPLTEATRGLIGADVFAALKPGAHLVNIGRGPTVDEPALLAAVTSGRLDGASLDVFVTEPLPPDSPLWDAPGVVISAHMSGDVVGWRDTLARQFVANAQRWLDGEPLENIVDKQLGYVPPAAGLAARG</sequence>
<dbReference type="InterPro" id="IPR006140">
    <property type="entry name" value="D-isomer_DH_NAD-bd"/>
</dbReference>
<keyword evidence="9" id="KW-1185">Reference proteome</keyword>
<evidence type="ECO:0000256" key="5">
    <source>
        <dbReference type="SAM" id="MobiDB-lite"/>
    </source>
</evidence>
<organism evidence="8 9">
    <name type="scientific">Kineosphaera limosa NBRC 100340</name>
    <dbReference type="NCBI Taxonomy" id="1184609"/>
    <lineage>
        <taxon>Bacteria</taxon>
        <taxon>Bacillati</taxon>
        <taxon>Actinomycetota</taxon>
        <taxon>Actinomycetes</taxon>
        <taxon>Micrococcales</taxon>
        <taxon>Dermatophilaceae</taxon>
        <taxon>Kineosphaera</taxon>
    </lineage>
</organism>
<feature type="compositionally biased region" description="Basic and acidic residues" evidence="5">
    <location>
        <begin position="8"/>
        <end position="22"/>
    </location>
</feature>
<evidence type="ECO:0000313" key="8">
    <source>
        <dbReference type="EMBL" id="GAB98193.1"/>
    </source>
</evidence>
<dbReference type="eggNOG" id="COG0111">
    <property type="taxonomic scope" value="Bacteria"/>
</dbReference>
<keyword evidence="3" id="KW-0520">NAD</keyword>
<dbReference type="Pfam" id="PF02826">
    <property type="entry name" value="2-Hacid_dh_C"/>
    <property type="match status" value="1"/>
</dbReference>
<evidence type="ECO:0000256" key="4">
    <source>
        <dbReference type="RuleBase" id="RU003719"/>
    </source>
</evidence>
<evidence type="ECO:0000256" key="3">
    <source>
        <dbReference type="ARBA" id="ARBA00023027"/>
    </source>
</evidence>
<evidence type="ECO:0000256" key="1">
    <source>
        <dbReference type="ARBA" id="ARBA00005854"/>
    </source>
</evidence>
<feature type="domain" description="D-isomer specific 2-hydroxyacid dehydrogenase NAD-binding" evidence="7">
    <location>
        <begin position="134"/>
        <end position="312"/>
    </location>
</feature>
<evidence type="ECO:0000259" key="7">
    <source>
        <dbReference type="Pfam" id="PF02826"/>
    </source>
</evidence>
<dbReference type="SUPFAM" id="SSF51735">
    <property type="entry name" value="NAD(P)-binding Rossmann-fold domains"/>
    <property type="match status" value="1"/>
</dbReference>
<dbReference type="RefSeq" id="WP_006594725.1">
    <property type="nucleotide sequence ID" value="NZ_BAHD01000110.1"/>
</dbReference>
<dbReference type="InterPro" id="IPR036291">
    <property type="entry name" value="NAD(P)-bd_dom_sf"/>
</dbReference>
<gene>
    <name evidence="8" type="ORF">KILIM_110_00080</name>
</gene>
<dbReference type="PANTHER" id="PTHR43333:SF1">
    <property type="entry name" value="D-ISOMER SPECIFIC 2-HYDROXYACID DEHYDROGENASE NAD-BINDING DOMAIN-CONTAINING PROTEIN"/>
    <property type="match status" value="1"/>
</dbReference>
<evidence type="ECO:0000259" key="6">
    <source>
        <dbReference type="Pfam" id="PF00389"/>
    </source>
</evidence>
<dbReference type="AlphaFoldDB" id="K6VPQ3"/>
<dbReference type="PANTHER" id="PTHR43333">
    <property type="entry name" value="2-HACID_DH_C DOMAIN-CONTAINING PROTEIN"/>
    <property type="match status" value="1"/>
</dbReference>